<dbReference type="Proteomes" id="UP001205601">
    <property type="component" value="Unassembled WGS sequence"/>
</dbReference>
<proteinExistence type="predicted"/>
<sequence>MDWRFDQQFAELFAASLADEGGKGTHPSLWPLIFVSVFGLAVFAVAEFPGVQSAISGLCLER</sequence>
<name>A0ABT2NRC5_9RHOB</name>
<gene>
    <name evidence="2" type="ORF">N5I32_18375</name>
</gene>
<comment type="caution">
    <text evidence="2">The sequence shown here is derived from an EMBL/GenBank/DDBJ whole genome shotgun (WGS) entry which is preliminary data.</text>
</comment>
<organism evidence="2 3">
    <name type="scientific">Albidovulum sediminis</name>
    <dbReference type="NCBI Taxonomy" id="3066345"/>
    <lineage>
        <taxon>Bacteria</taxon>
        <taxon>Pseudomonadati</taxon>
        <taxon>Pseudomonadota</taxon>
        <taxon>Alphaproteobacteria</taxon>
        <taxon>Rhodobacterales</taxon>
        <taxon>Paracoccaceae</taxon>
        <taxon>Albidovulum</taxon>
    </lineage>
</organism>
<dbReference type="RefSeq" id="WP_261497395.1">
    <property type="nucleotide sequence ID" value="NZ_JAOCQF010000004.1"/>
</dbReference>
<evidence type="ECO:0000313" key="3">
    <source>
        <dbReference type="Proteomes" id="UP001205601"/>
    </source>
</evidence>
<keyword evidence="3" id="KW-1185">Reference proteome</keyword>
<feature type="transmembrane region" description="Helical" evidence="1">
    <location>
        <begin position="29"/>
        <end position="46"/>
    </location>
</feature>
<evidence type="ECO:0000313" key="2">
    <source>
        <dbReference type="EMBL" id="MCT8331487.1"/>
    </source>
</evidence>
<reference evidence="3" key="1">
    <citation type="submission" date="2023-07" db="EMBL/GenBank/DDBJ databases">
        <title>Defluviimonas sediminis sp. nov., isolated from mangrove sediment.</title>
        <authorList>
            <person name="Liu L."/>
            <person name="Li J."/>
            <person name="Huang Y."/>
            <person name="Pan J."/>
            <person name="Li M."/>
        </authorList>
    </citation>
    <scope>NUCLEOTIDE SEQUENCE [LARGE SCALE GENOMIC DNA]</scope>
    <source>
        <strain evidence="3">FT324</strain>
    </source>
</reference>
<evidence type="ECO:0000256" key="1">
    <source>
        <dbReference type="SAM" id="Phobius"/>
    </source>
</evidence>
<keyword evidence="1" id="KW-1133">Transmembrane helix</keyword>
<protein>
    <submittedName>
        <fullName evidence="2">Uncharacterized protein</fullName>
    </submittedName>
</protein>
<dbReference type="EMBL" id="JAOCQF010000004">
    <property type="protein sequence ID" value="MCT8331487.1"/>
    <property type="molecule type" value="Genomic_DNA"/>
</dbReference>
<keyword evidence="1" id="KW-0812">Transmembrane</keyword>
<accession>A0ABT2NRC5</accession>
<keyword evidence="1" id="KW-0472">Membrane</keyword>